<comment type="caution">
    <text evidence="1">The sequence shown here is derived from an EMBL/GenBank/DDBJ whole genome shotgun (WGS) entry which is preliminary data.</text>
</comment>
<dbReference type="Proteomes" id="UP001162164">
    <property type="component" value="Unassembled WGS sequence"/>
</dbReference>
<name>A0ABQ9J241_9CUCU</name>
<evidence type="ECO:0008006" key="3">
    <source>
        <dbReference type="Google" id="ProtNLM"/>
    </source>
</evidence>
<accession>A0ABQ9J241</accession>
<feature type="non-terminal residue" evidence="1">
    <location>
        <position position="106"/>
    </location>
</feature>
<gene>
    <name evidence="1" type="ORF">NQ317_009217</name>
</gene>
<evidence type="ECO:0000313" key="2">
    <source>
        <dbReference type="Proteomes" id="UP001162164"/>
    </source>
</evidence>
<proteinExistence type="predicted"/>
<organism evidence="1 2">
    <name type="scientific">Molorchus minor</name>
    <dbReference type="NCBI Taxonomy" id="1323400"/>
    <lineage>
        <taxon>Eukaryota</taxon>
        <taxon>Metazoa</taxon>
        <taxon>Ecdysozoa</taxon>
        <taxon>Arthropoda</taxon>
        <taxon>Hexapoda</taxon>
        <taxon>Insecta</taxon>
        <taxon>Pterygota</taxon>
        <taxon>Neoptera</taxon>
        <taxon>Endopterygota</taxon>
        <taxon>Coleoptera</taxon>
        <taxon>Polyphaga</taxon>
        <taxon>Cucujiformia</taxon>
        <taxon>Chrysomeloidea</taxon>
        <taxon>Cerambycidae</taxon>
        <taxon>Lamiinae</taxon>
        <taxon>Monochamini</taxon>
        <taxon>Molorchus</taxon>
    </lineage>
</organism>
<keyword evidence="2" id="KW-1185">Reference proteome</keyword>
<protein>
    <recommendedName>
        <fullName evidence="3">Transposase</fullName>
    </recommendedName>
</protein>
<reference evidence="1" key="1">
    <citation type="journal article" date="2023" name="Insect Mol. Biol.">
        <title>Genome sequencing provides insights into the evolution of gene families encoding plant cell wall-degrading enzymes in longhorned beetles.</title>
        <authorList>
            <person name="Shin N.R."/>
            <person name="Okamura Y."/>
            <person name="Kirsch R."/>
            <person name="Pauchet Y."/>
        </authorList>
    </citation>
    <scope>NUCLEOTIDE SEQUENCE</scope>
    <source>
        <strain evidence="1">MMC_N1</strain>
    </source>
</reference>
<evidence type="ECO:0000313" key="1">
    <source>
        <dbReference type="EMBL" id="KAJ8971656.1"/>
    </source>
</evidence>
<sequence length="106" mass="12029">MPKRLLTSDSENESLATKKKRLYKDIYTLRKVPKTKDETKTFADLAVVAGLMLMCLCEREVFIDKKILDDEPALKTVQLLSKIAITLGVAKSTIFRTIKEYKSTGM</sequence>
<dbReference type="EMBL" id="JAPWTJ010001450">
    <property type="protein sequence ID" value="KAJ8971656.1"/>
    <property type="molecule type" value="Genomic_DNA"/>
</dbReference>